<dbReference type="InterPro" id="IPR006471">
    <property type="entry name" value="Formate_DH_gsu"/>
</dbReference>
<sequence>MAYDMTVWRRLLCALLTLCALAAGPVFAADPPPPTDQALRQQVQPLNNAPVWREVRSGEAHFTTVKGVETGVLIQSGGQTWRALRNGPITLYGGIAFSAMLVLLALFFKLRGQIRLSEPKTGRLIQRFTTLERMSHWTMAISFCVLMVSGLIMLFGKHVLLPVFGYSLFAVVAMVCKNIHNFVGPVFILSVLLFIVLFVKDNVWQAIDALWIRKAGGLLSGEHVPSHRFNFGEKTWFWLGVVFLSLTVGASGLVLNFPNFEQGRAVMQTANLVHLIGGLIVMTLSLAHIYIGTLGMEGALEGMQTGYVDETWAKEHHELWYDAARQNQGMEQTPGGLSAPAAVRT</sequence>
<evidence type="ECO:0000256" key="6">
    <source>
        <dbReference type="ARBA" id="ARBA00022617"/>
    </source>
</evidence>
<evidence type="ECO:0000256" key="9">
    <source>
        <dbReference type="ARBA" id="ARBA00022982"/>
    </source>
</evidence>
<dbReference type="GO" id="GO:0008863">
    <property type="term" value="F:formate dehydrogenase (NAD+) activity"/>
    <property type="evidence" value="ECO:0007669"/>
    <property type="project" value="InterPro"/>
</dbReference>
<evidence type="ECO:0000256" key="8">
    <source>
        <dbReference type="ARBA" id="ARBA00022723"/>
    </source>
</evidence>
<dbReference type="PANTHER" id="PTHR30074:SF6">
    <property type="entry name" value="FORMATE DEHYDROGENASE GAMMA SUBUNIT"/>
    <property type="match status" value="1"/>
</dbReference>
<evidence type="ECO:0000256" key="2">
    <source>
        <dbReference type="ARBA" id="ARBA00004651"/>
    </source>
</evidence>
<keyword evidence="7 13" id="KW-0812">Transmembrane</keyword>
<keyword evidence="12 13" id="KW-0472">Membrane</keyword>
<comment type="similarity">
    <text evidence="3">Belongs to the formate dehydrogenase gamma subunit family.</text>
</comment>
<keyword evidence="4" id="KW-0813">Transport</keyword>
<comment type="subcellular location">
    <subcellularLocation>
        <location evidence="2">Cell membrane</location>
        <topology evidence="2">Multi-pass membrane protein</topology>
    </subcellularLocation>
</comment>
<feature type="transmembrane region" description="Helical" evidence="13">
    <location>
        <begin position="159"/>
        <end position="175"/>
    </location>
</feature>
<keyword evidence="10 13" id="KW-1133">Transmembrane helix</keyword>
<evidence type="ECO:0000256" key="1">
    <source>
        <dbReference type="ARBA" id="ARBA00001971"/>
    </source>
</evidence>
<dbReference type="AlphaFoldDB" id="F5RIB1"/>
<evidence type="ECO:0000256" key="13">
    <source>
        <dbReference type="SAM" id="Phobius"/>
    </source>
</evidence>
<protein>
    <submittedName>
        <fullName evidence="16">Formate dehydrogenase gamma subunit, cytochrome b</fullName>
    </submittedName>
</protein>
<keyword evidence="9" id="KW-0249">Electron transport</keyword>
<proteinExistence type="inferred from homology"/>
<dbReference type="NCBIfam" id="TIGR01583">
    <property type="entry name" value="formate-DH-gamm"/>
    <property type="match status" value="1"/>
</dbReference>
<dbReference type="InterPro" id="IPR011577">
    <property type="entry name" value="Cyt_b561_bac/Ni-Hgenase"/>
</dbReference>
<evidence type="ECO:0000313" key="17">
    <source>
        <dbReference type="Proteomes" id="UP000005019"/>
    </source>
</evidence>
<keyword evidence="6" id="KW-0349">Heme</keyword>
<dbReference type="GO" id="GO:0036397">
    <property type="term" value="F:formate dehydrogenase (quinone) activity"/>
    <property type="evidence" value="ECO:0007669"/>
    <property type="project" value="TreeGrafter"/>
</dbReference>
<evidence type="ECO:0000256" key="4">
    <source>
        <dbReference type="ARBA" id="ARBA00022448"/>
    </source>
</evidence>
<dbReference type="GO" id="GO:0015944">
    <property type="term" value="P:formate oxidation"/>
    <property type="evidence" value="ECO:0007669"/>
    <property type="project" value="TreeGrafter"/>
</dbReference>
<dbReference type="Proteomes" id="UP000005019">
    <property type="component" value="Unassembled WGS sequence"/>
</dbReference>
<dbReference type="STRING" id="1000565.METUNv1_04061"/>
<dbReference type="GO" id="GO:0009061">
    <property type="term" value="P:anaerobic respiration"/>
    <property type="evidence" value="ECO:0007669"/>
    <property type="project" value="TreeGrafter"/>
</dbReference>
<keyword evidence="11" id="KW-0408">Iron</keyword>
<accession>F5RIB1</accession>
<feature type="chain" id="PRO_5003325935" evidence="14">
    <location>
        <begin position="29"/>
        <end position="345"/>
    </location>
</feature>
<feature type="transmembrane region" description="Helical" evidence="13">
    <location>
        <begin position="134"/>
        <end position="153"/>
    </location>
</feature>
<dbReference type="InterPro" id="IPR051817">
    <property type="entry name" value="FDH_cytochrome_b556_subunit"/>
</dbReference>
<organism evidence="16 17">
    <name type="scientific">Methyloversatilis universalis (strain ATCC BAA-1314 / DSM 25237 / JCM 13912 / CCUG 52030 / FAM5)</name>
    <dbReference type="NCBI Taxonomy" id="1000565"/>
    <lineage>
        <taxon>Bacteria</taxon>
        <taxon>Pseudomonadati</taxon>
        <taxon>Pseudomonadota</taxon>
        <taxon>Betaproteobacteria</taxon>
        <taxon>Nitrosomonadales</taxon>
        <taxon>Sterolibacteriaceae</taxon>
        <taxon>Methyloversatilis</taxon>
    </lineage>
</organism>
<evidence type="ECO:0000256" key="5">
    <source>
        <dbReference type="ARBA" id="ARBA00022475"/>
    </source>
</evidence>
<evidence type="ECO:0000256" key="7">
    <source>
        <dbReference type="ARBA" id="ARBA00022692"/>
    </source>
</evidence>
<feature type="transmembrane region" description="Helical" evidence="13">
    <location>
        <begin position="89"/>
        <end position="108"/>
    </location>
</feature>
<keyword evidence="5" id="KW-1003">Cell membrane</keyword>
<gene>
    <name evidence="16" type="ORF">METUNv1_04061</name>
</gene>
<keyword evidence="17" id="KW-1185">Reference proteome</keyword>
<feature type="domain" description="Cytochrome b561 bacterial/Ni-hydrogenase" evidence="15">
    <location>
        <begin position="127"/>
        <end position="305"/>
    </location>
</feature>
<dbReference type="Pfam" id="PF01292">
    <property type="entry name" value="Ni_hydr_CYTB"/>
    <property type="match status" value="1"/>
</dbReference>
<feature type="signal peptide" evidence="14">
    <location>
        <begin position="1"/>
        <end position="28"/>
    </location>
</feature>
<dbReference type="EMBL" id="AFHG01000059">
    <property type="protein sequence ID" value="EGK70093.1"/>
    <property type="molecule type" value="Genomic_DNA"/>
</dbReference>
<feature type="transmembrane region" description="Helical" evidence="13">
    <location>
        <begin position="269"/>
        <end position="291"/>
    </location>
</feature>
<dbReference type="GO" id="GO:0009326">
    <property type="term" value="C:formate dehydrogenase complex"/>
    <property type="evidence" value="ECO:0007669"/>
    <property type="project" value="InterPro"/>
</dbReference>
<dbReference type="Gene3D" id="1.20.950.20">
    <property type="entry name" value="Transmembrane di-heme cytochromes, Chain C"/>
    <property type="match status" value="1"/>
</dbReference>
<dbReference type="eggNOG" id="COG2864">
    <property type="taxonomic scope" value="Bacteria"/>
</dbReference>
<keyword evidence="14" id="KW-0732">Signal</keyword>
<dbReference type="GO" id="GO:0005886">
    <property type="term" value="C:plasma membrane"/>
    <property type="evidence" value="ECO:0007669"/>
    <property type="project" value="UniProtKB-SubCell"/>
</dbReference>
<dbReference type="InterPro" id="IPR016174">
    <property type="entry name" value="Di-haem_cyt_TM"/>
</dbReference>
<dbReference type="GO" id="GO:0022904">
    <property type="term" value="P:respiratory electron transport chain"/>
    <property type="evidence" value="ECO:0007669"/>
    <property type="project" value="InterPro"/>
</dbReference>
<comment type="cofactor">
    <cofactor evidence="1">
        <name>heme</name>
        <dbReference type="ChEBI" id="CHEBI:30413"/>
    </cofactor>
</comment>
<dbReference type="GO" id="GO:0046872">
    <property type="term" value="F:metal ion binding"/>
    <property type="evidence" value="ECO:0007669"/>
    <property type="project" value="UniProtKB-KW"/>
</dbReference>
<dbReference type="RefSeq" id="WP_008064929.1">
    <property type="nucleotide sequence ID" value="NZ_AFHG01000059.1"/>
</dbReference>
<evidence type="ECO:0000256" key="12">
    <source>
        <dbReference type="ARBA" id="ARBA00023136"/>
    </source>
</evidence>
<dbReference type="SUPFAM" id="SSF81342">
    <property type="entry name" value="Transmembrane di-heme cytochromes"/>
    <property type="match status" value="1"/>
</dbReference>
<evidence type="ECO:0000313" key="16">
    <source>
        <dbReference type="EMBL" id="EGK70093.1"/>
    </source>
</evidence>
<feature type="transmembrane region" description="Helical" evidence="13">
    <location>
        <begin position="182"/>
        <end position="199"/>
    </location>
</feature>
<evidence type="ECO:0000256" key="11">
    <source>
        <dbReference type="ARBA" id="ARBA00023004"/>
    </source>
</evidence>
<comment type="caution">
    <text evidence="16">The sequence shown here is derived from an EMBL/GenBank/DDBJ whole genome shotgun (WGS) entry which is preliminary data.</text>
</comment>
<dbReference type="GO" id="GO:0009055">
    <property type="term" value="F:electron transfer activity"/>
    <property type="evidence" value="ECO:0007669"/>
    <property type="project" value="InterPro"/>
</dbReference>
<keyword evidence="8" id="KW-0479">Metal-binding</keyword>
<evidence type="ECO:0000256" key="10">
    <source>
        <dbReference type="ARBA" id="ARBA00022989"/>
    </source>
</evidence>
<dbReference type="PANTHER" id="PTHR30074">
    <property type="entry name" value="FORMATE DEHYDROGENASE, NITRATE-INDUCIBLE, CYTOCHROME B556 FDN SUBUNIT"/>
    <property type="match status" value="1"/>
</dbReference>
<evidence type="ECO:0000259" key="15">
    <source>
        <dbReference type="Pfam" id="PF01292"/>
    </source>
</evidence>
<evidence type="ECO:0000256" key="3">
    <source>
        <dbReference type="ARBA" id="ARBA00010747"/>
    </source>
</evidence>
<name>F5RIB1_METUF</name>
<evidence type="ECO:0000256" key="14">
    <source>
        <dbReference type="SAM" id="SignalP"/>
    </source>
</evidence>
<reference evidence="16 17" key="1">
    <citation type="journal article" date="2011" name="J. Bacteriol.">
        <title>Genome sequence of Methyloversatilis universalis FAM5T, a methylotrophic representative of the order Rhodocyclales.</title>
        <authorList>
            <person name="Kittichotirat W."/>
            <person name="Good N.M."/>
            <person name="Hall R."/>
            <person name="Bringel F."/>
            <person name="Lajus A."/>
            <person name="Medigue C."/>
            <person name="Smalley N.E."/>
            <person name="Beck D."/>
            <person name="Bumgarner R."/>
            <person name="Vuilleumier S."/>
            <person name="Kalyuzhnaya M.G."/>
        </authorList>
    </citation>
    <scope>NUCLEOTIDE SEQUENCE [LARGE SCALE GENOMIC DNA]</scope>
    <source>
        <strain evidence="17">ATCC BAA-1314 / JCM 13912 / FAM5</strain>
    </source>
</reference>
<feature type="transmembrane region" description="Helical" evidence="13">
    <location>
        <begin position="236"/>
        <end position="257"/>
    </location>
</feature>